<dbReference type="EMBL" id="AP027924">
    <property type="protein sequence ID" value="BED92057.1"/>
    <property type="molecule type" value="Genomic_DNA"/>
</dbReference>
<dbReference type="GO" id="GO:0009360">
    <property type="term" value="C:DNA polymerase III complex"/>
    <property type="evidence" value="ECO:0007669"/>
    <property type="project" value="InterPro"/>
</dbReference>
<organism evidence="6">
    <name type="scientific">Candidatus Improbicoccus pseudotrichonymphae</name>
    <dbReference type="NCBI Taxonomy" id="3033792"/>
    <lineage>
        <taxon>Bacteria</taxon>
        <taxon>Bacillati</taxon>
        <taxon>Bacillota</taxon>
        <taxon>Clostridia</taxon>
        <taxon>Candidatus Improbicoccus</taxon>
    </lineage>
</organism>
<evidence type="ECO:0000256" key="4">
    <source>
        <dbReference type="ARBA" id="ARBA00022932"/>
    </source>
</evidence>
<accession>A0AA48I1I5</accession>
<dbReference type="Pfam" id="PF06144">
    <property type="entry name" value="DNA_pol3_delta"/>
    <property type="match status" value="1"/>
</dbReference>
<name>A0AA48I1I5_9FIRM</name>
<keyword evidence="3" id="KW-0235">DNA replication</keyword>
<dbReference type="PANTHER" id="PTHR34388">
    <property type="entry name" value="DNA POLYMERASE III SUBUNIT DELTA"/>
    <property type="match status" value="1"/>
</dbReference>
<evidence type="ECO:0000256" key="3">
    <source>
        <dbReference type="ARBA" id="ARBA00022705"/>
    </source>
</evidence>
<dbReference type="KEGG" id="ips:CfP315_0632"/>
<dbReference type="SUPFAM" id="SSF52540">
    <property type="entry name" value="P-loop containing nucleoside triphosphate hydrolases"/>
    <property type="match status" value="1"/>
</dbReference>
<keyword evidence="4" id="KW-0239">DNA-directed DNA polymerase</keyword>
<dbReference type="InterPro" id="IPR010372">
    <property type="entry name" value="DNA_pol3_delta_N"/>
</dbReference>
<evidence type="ECO:0000256" key="2">
    <source>
        <dbReference type="ARBA" id="ARBA00022695"/>
    </source>
</evidence>
<proteinExistence type="predicted"/>
<reference evidence="6" key="1">
    <citation type="journal article" date="2023" name="ISME J.">
        <title>Emergence of putative energy parasites within Clostridia revealed by genome analysis of a novel endosymbiotic clade.</title>
        <authorList>
            <person name="Takahashi K."/>
            <person name="Kuwahara H."/>
            <person name="Horikawa Y."/>
            <person name="Izawa K."/>
            <person name="Kato D."/>
            <person name="Inagaki T."/>
            <person name="Yuki M."/>
            <person name="Ohkuma M."/>
            <person name="Hongoh Y."/>
        </authorList>
    </citation>
    <scope>NUCLEOTIDE SEQUENCE</scope>
    <source>
        <strain evidence="6">CfP3-15</strain>
    </source>
</reference>
<dbReference type="InterPro" id="IPR027417">
    <property type="entry name" value="P-loop_NTPase"/>
</dbReference>
<dbReference type="NCBIfam" id="TIGR01128">
    <property type="entry name" value="holA"/>
    <property type="match status" value="1"/>
</dbReference>
<dbReference type="Proteomes" id="UP001337580">
    <property type="component" value="Chromosome"/>
</dbReference>
<feature type="domain" description="DNA polymerase III delta N-terminal" evidence="5">
    <location>
        <begin position="22"/>
        <end position="117"/>
    </location>
</feature>
<dbReference type="AlphaFoldDB" id="A0AA48I1I5"/>
<evidence type="ECO:0000256" key="1">
    <source>
        <dbReference type="ARBA" id="ARBA00022679"/>
    </source>
</evidence>
<evidence type="ECO:0000313" key="6">
    <source>
        <dbReference type="EMBL" id="BED92057.1"/>
    </source>
</evidence>
<keyword evidence="2" id="KW-0548">Nucleotidyltransferase</keyword>
<keyword evidence="1" id="KW-0808">Transferase</keyword>
<gene>
    <name evidence="6" type="ORF">CfP315_0632</name>
</gene>
<dbReference type="InterPro" id="IPR005790">
    <property type="entry name" value="DNA_polIII_delta"/>
</dbReference>
<dbReference type="GO" id="GO:0003887">
    <property type="term" value="F:DNA-directed DNA polymerase activity"/>
    <property type="evidence" value="ECO:0007669"/>
    <property type="project" value="UniProtKB-KW"/>
</dbReference>
<sequence length="329" mass="38385">MNKINYSLLKNKIKSSNLDNFYCFYGENDFLIDKFTRIVIEKTIGNENNPFNFMKFDEDLDFGELSLAINSLPVCQHKKVVLVRNFRLKNLKIFSEYVKDLPDFVTLILLINREENKDQVEKDINSSIESGTLVEFPRIKNLKILEKQIIVWGREFNKDISSEDAQLLIEKCGTNMDFLYNNLQKICLGNSEIIEKTINPKFEKDNVFNINKYIINKDFDKLFLSLNTLSKEELFSTINIIGSVFVSAYRLKIAQRYNLSIDDVSKDFGFENKKFILKNIEKDFKNINEITIKKCIEIIVETDSLIKTCDLSIIYLIEKMVFDIISAIA</sequence>
<dbReference type="Gene3D" id="3.40.50.300">
    <property type="entry name" value="P-loop containing nucleotide triphosphate hydrolases"/>
    <property type="match status" value="1"/>
</dbReference>
<dbReference type="GO" id="GO:0003677">
    <property type="term" value="F:DNA binding"/>
    <property type="evidence" value="ECO:0007669"/>
    <property type="project" value="InterPro"/>
</dbReference>
<dbReference type="GO" id="GO:0006261">
    <property type="term" value="P:DNA-templated DNA replication"/>
    <property type="evidence" value="ECO:0007669"/>
    <property type="project" value="TreeGrafter"/>
</dbReference>
<evidence type="ECO:0000259" key="5">
    <source>
        <dbReference type="Pfam" id="PF06144"/>
    </source>
</evidence>
<protein>
    <submittedName>
        <fullName evidence="6">DNA polymerase III subunit delta</fullName>
    </submittedName>
</protein>
<dbReference type="PANTHER" id="PTHR34388:SF1">
    <property type="entry name" value="DNA POLYMERASE III SUBUNIT DELTA"/>
    <property type="match status" value="1"/>
</dbReference>
<dbReference type="Gene3D" id="1.20.272.10">
    <property type="match status" value="1"/>
</dbReference>